<gene>
    <name evidence="1" type="ORF">METZ01_LOCUS340948</name>
</gene>
<organism evidence="1">
    <name type="scientific">marine metagenome</name>
    <dbReference type="NCBI Taxonomy" id="408172"/>
    <lineage>
        <taxon>unclassified sequences</taxon>
        <taxon>metagenomes</taxon>
        <taxon>ecological metagenomes</taxon>
    </lineage>
</organism>
<evidence type="ECO:0008006" key="2">
    <source>
        <dbReference type="Google" id="ProtNLM"/>
    </source>
</evidence>
<dbReference type="Gene3D" id="1.25.40.10">
    <property type="entry name" value="Tetratricopeptide repeat domain"/>
    <property type="match status" value="1"/>
</dbReference>
<accession>A0A382QRE5</accession>
<reference evidence="1" key="1">
    <citation type="submission" date="2018-05" db="EMBL/GenBank/DDBJ databases">
        <authorList>
            <person name="Lanie J.A."/>
            <person name="Ng W.-L."/>
            <person name="Kazmierczak K.M."/>
            <person name="Andrzejewski T.M."/>
            <person name="Davidsen T.M."/>
            <person name="Wayne K.J."/>
            <person name="Tettelin H."/>
            <person name="Glass J.I."/>
            <person name="Rusch D."/>
            <person name="Podicherti R."/>
            <person name="Tsui H.-C.T."/>
            <person name="Winkler M.E."/>
        </authorList>
    </citation>
    <scope>NUCLEOTIDE SEQUENCE</scope>
</reference>
<proteinExistence type="predicted"/>
<dbReference type="InterPro" id="IPR011990">
    <property type="entry name" value="TPR-like_helical_dom_sf"/>
</dbReference>
<name>A0A382QRE5_9ZZZZ</name>
<dbReference type="AlphaFoldDB" id="A0A382QRE5"/>
<dbReference type="SUPFAM" id="SSF48452">
    <property type="entry name" value="TPR-like"/>
    <property type="match status" value="1"/>
</dbReference>
<feature type="non-terminal residue" evidence="1">
    <location>
        <position position="214"/>
    </location>
</feature>
<evidence type="ECO:0000313" key="1">
    <source>
        <dbReference type="EMBL" id="SVC88094.1"/>
    </source>
</evidence>
<sequence length="214" mass="24547">MNHQKIQKYIVVFFILLTSLFSQGELKSLEAQIKRERVRIDSLETHFNILLPNLLQALKVADSLTKSMVASNIALMNRINKNENKIQLLEDNAGSTDSTNFEILAKLVMIENKIVTLTNSFSEMYNLKSEKSIVAPTVKISPSEYKEIYIEAMSNYHKGNYEGAIQGFSVLVVSDPNNEIKLADNSQYWLAECYYSQKNYKRSITEFKKVSRFP</sequence>
<dbReference type="EMBL" id="UINC01116388">
    <property type="protein sequence ID" value="SVC88094.1"/>
    <property type="molecule type" value="Genomic_DNA"/>
</dbReference>
<dbReference type="InterPro" id="IPR019734">
    <property type="entry name" value="TPR_rpt"/>
</dbReference>
<protein>
    <recommendedName>
        <fullName evidence="2">Outer membrane lipoprotein BamD-like domain-containing protein</fullName>
    </recommendedName>
</protein>
<dbReference type="Pfam" id="PF13174">
    <property type="entry name" value="TPR_6"/>
    <property type="match status" value="1"/>
</dbReference>